<keyword evidence="3" id="KW-0732">Signal</keyword>
<dbReference type="EMBL" id="FNCO01000007">
    <property type="protein sequence ID" value="SDH68317.1"/>
    <property type="molecule type" value="Genomic_DNA"/>
</dbReference>
<dbReference type="AlphaFoldDB" id="A0A1G8EEL6"/>
<dbReference type="SUPFAM" id="SSF111369">
    <property type="entry name" value="HlyD-like secretion proteins"/>
    <property type="match status" value="1"/>
</dbReference>
<dbReference type="PANTHER" id="PTHR30469">
    <property type="entry name" value="MULTIDRUG RESISTANCE PROTEIN MDTA"/>
    <property type="match status" value="1"/>
</dbReference>
<evidence type="ECO:0000256" key="1">
    <source>
        <dbReference type="ARBA" id="ARBA00009477"/>
    </source>
</evidence>
<organism evidence="4 5">
    <name type="scientific">Pseudomonas abietaniphila</name>
    <dbReference type="NCBI Taxonomy" id="89065"/>
    <lineage>
        <taxon>Bacteria</taxon>
        <taxon>Pseudomonadati</taxon>
        <taxon>Pseudomonadota</taxon>
        <taxon>Gammaproteobacteria</taxon>
        <taxon>Pseudomonadales</taxon>
        <taxon>Pseudomonadaceae</taxon>
        <taxon>Pseudomonas</taxon>
    </lineage>
</organism>
<sequence>MSIRPAALVSITAATLLLAACGHPPESDPRLVDPVVDTAVVQPDHSTTQSFTGVVAARVQSDLGFRVSGKVIQRLVDVGQRVHKGQTLMKIDPVDLNLAITNQKGAVASAKARLVQAQADESRLRSLVAAGAISAMAYDQAIAALNSAKAQLDAAQAQADVAANASQYAELKADADGLVVNTAAEPGQVVAAGQTVVELAKDGPREAAVELPETLRPALESTAQARLYGTPVRSAPARLRELSEAANPVTRTFSARYVLSDELKNAPLGATIKITLQSSLSSDKPSLAIPLTALRNGGEKYSVWVIDQASMTVQEHAVDVLALGLETARVAGDLKPGDTVVALGAHLLHANQKVRLGNELAVTP</sequence>
<dbReference type="Gene3D" id="1.10.287.470">
    <property type="entry name" value="Helix hairpin bin"/>
    <property type="match status" value="1"/>
</dbReference>
<reference evidence="5" key="1">
    <citation type="submission" date="2016-10" db="EMBL/GenBank/DDBJ databases">
        <authorList>
            <person name="Varghese N."/>
            <person name="Submissions S."/>
        </authorList>
    </citation>
    <scope>NUCLEOTIDE SEQUENCE [LARGE SCALE GENOMIC DNA]</scope>
    <source>
        <strain evidence="5">ATCC 700689</strain>
    </source>
</reference>
<evidence type="ECO:0000313" key="4">
    <source>
        <dbReference type="EMBL" id="SDH68317.1"/>
    </source>
</evidence>
<dbReference type="PANTHER" id="PTHR30469:SF18">
    <property type="entry name" value="RESISTANCE-NODULATION-CELL DIVISION (RND) EFFLUX MEMBRANE FUSION PROTEIN-RELATED"/>
    <property type="match status" value="1"/>
</dbReference>
<evidence type="ECO:0000256" key="2">
    <source>
        <dbReference type="SAM" id="Coils"/>
    </source>
</evidence>
<proteinExistence type="inferred from homology"/>
<dbReference type="PROSITE" id="PS51257">
    <property type="entry name" value="PROKAR_LIPOPROTEIN"/>
    <property type="match status" value="1"/>
</dbReference>
<dbReference type="NCBIfam" id="TIGR01730">
    <property type="entry name" value="RND_mfp"/>
    <property type="match status" value="1"/>
</dbReference>
<dbReference type="OrthoDB" id="9806939at2"/>
<protein>
    <submittedName>
        <fullName evidence="4">RND family efflux transporter, MFP subunit</fullName>
    </submittedName>
</protein>
<dbReference type="RefSeq" id="WP_074753470.1">
    <property type="nucleotide sequence ID" value="NZ_FNCO01000007.1"/>
</dbReference>
<keyword evidence="5" id="KW-1185">Reference proteome</keyword>
<dbReference type="InterPro" id="IPR006143">
    <property type="entry name" value="RND_pump_MFP"/>
</dbReference>
<dbReference type="GO" id="GO:0015562">
    <property type="term" value="F:efflux transmembrane transporter activity"/>
    <property type="evidence" value="ECO:0007669"/>
    <property type="project" value="TreeGrafter"/>
</dbReference>
<feature type="coiled-coil region" evidence="2">
    <location>
        <begin position="138"/>
        <end position="165"/>
    </location>
</feature>
<dbReference type="STRING" id="89065.SAMN05216605_107332"/>
<dbReference type="GO" id="GO:1990281">
    <property type="term" value="C:efflux pump complex"/>
    <property type="evidence" value="ECO:0007669"/>
    <property type="project" value="TreeGrafter"/>
</dbReference>
<gene>
    <name evidence="4" type="ORF">SAMN05216605_107332</name>
</gene>
<dbReference type="Gene3D" id="2.40.50.100">
    <property type="match status" value="1"/>
</dbReference>
<dbReference type="Proteomes" id="UP000182894">
    <property type="component" value="Unassembled WGS sequence"/>
</dbReference>
<evidence type="ECO:0000256" key="3">
    <source>
        <dbReference type="SAM" id="SignalP"/>
    </source>
</evidence>
<dbReference type="Gene3D" id="2.40.30.170">
    <property type="match status" value="1"/>
</dbReference>
<accession>A0A1G8EEL6</accession>
<evidence type="ECO:0000313" key="5">
    <source>
        <dbReference type="Proteomes" id="UP000182894"/>
    </source>
</evidence>
<feature type="signal peptide" evidence="3">
    <location>
        <begin position="1"/>
        <end position="19"/>
    </location>
</feature>
<dbReference type="Gene3D" id="2.40.420.20">
    <property type="match status" value="1"/>
</dbReference>
<feature type="chain" id="PRO_5010353726" evidence="3">
    <location>
        <begin position="20"/>
        <end position="364"/>
    </location>
</feature>
<keyword evidence="2" id="KW-0175">Coiled coil</keyword>
<name>A0A1G8EEL6_9PSED</name>
<comment type="similarity">
    <text evidence="1">Belongs to the membrane fusion protein (MFP) (TC 8.A.1) family.</text>
</comment>